<keyword evidence="3" id="KW-1185">Reference proteome</keyword>
<dbReference type="GeneID" id="111253498"/>
<dbReference type="CDD" id="cd06257">
    <property type="entry name" value="DnaJ"/>
    <property type="match status" value="1"/>
</dbReference>
<sequence length="277" mass="32531">MVRPSVDLYKILEVTPQATDKEIKQSYRRLAKQYHPDKNPNDAAVGERFKAISAAYEILSDKTKRHEYDAKQRFAEFSSMNDIFHSDPFDMFGNLFTPFHMSSFRFPSIIIPLSEFNARRRRRRQQRRDQYRRTRANNVFGSDRRRPRYFETAGIADESSFGDPIENLFRNMFANPLEGVNGTERCIFRRVCQTYRDNNGDIVSERREETRDGDKKTSKTTYTKRVNGKLQETVKLVDDKGVETITIREDGLVKSKNVHQQAQIAMEQPEQRIRAKK</sequence>
<dbReference type="InterPro" id="IPR036869">
    <property type="entry name" value="J_dom_sf"/>
</dbReference>
<dbReference type="Pfam" id="PF00226">
    <property type="entry name" value="DnaJ"/>
    <property type="match status" value="1"/>
</dbReference>
<reference evidence="2" key="1">
    <citation type="submission" date="2021-01" db="UniProtKB">
        <authorList>
            <consortium name="EnsemblMetazoa"/>
        </authorList>
    </citation>
    <scope>IDENTIFICATION</scope>
</reference>
<dbReference type="PROSITE" id="PS50076">
    <property type="entry name" value="DNAJ_2"/>
    <property type="match status" value="1"/>
</dbReference>
<dbReference type="EnsemblMetazoa" id="XM_022812972">
    <property type="protein sequence ID" value="XP_022668707"/>
    <property type="gene ID" value="LOC111253498"/>
</dbReference>
<dbReference type="InParanoid" id="A0A7M7KLX4"/>
<name>A0A7M7KLX4_VARDE</name>
<feature type="domain" description="J" evidence="1">
    <location>
        <begin position="7"/>
        <end position="72"/>
    </location>
</feature>
<dbReference type="InterPro" id="IPR018253">
    <property type="entry name" value="DnaJ_domain_CS"/>
</dbReference>
<dbReference type="PRINTS" id="PR00625">
    <property type="entry name" value="JDOMAIN"/>
</dbReference>
<protein>
    <recommendedName>
        <fullName evidence="1">J domain-containing protein</fullName>
    </recommendedName>
</protein>
<organism evidence="2 3">
    <name type="scientific">Varroa destructor</name>
    <name type="common">Honeybee mite</name>
    <dbReference type="NCBI Taxonomy" id="109461"/>
    <lineage>
        <taxon>Eukaryota</taxon>
        <taxon>Metazoa</taxon>
        <taxon>Ecdysozoa</taxon>
        <taxon>Arthropoda</taxon>
        <taxon>Chelicerata</taxon>
        <taxon>Arachnida</taxon>
        <taxon>Acari</taxon>
        <taxon>Parasitiformes</taxon>
        <taxon>Mesostigmata</taxon>
        <taxon>Gamasina</taxon>
        <taxon>Dermanyssoidea</taxon>
        <taxon>Varroidae</taxon>
        <taxon>Varroa</taxon>
    </lineage>
</organism>
<dbReference type="RefSeq" id="XP_022668707.1">
    <property type="nucleotide sequence ID" value="XM_022812972.1"/>
</dbReference>
<dbReference type="AlphaFoldDB" id="A0A7M7KLX4"/>
<evidence type="ECO:0000313" key="2">
    <source>
        <dbReference type="EnsemblMetazoa" id="XP_022668707"/>
    </source>
</evidence>
<dbReference type="KEGG" id="vde:111253498"/>
<dbReference type="PANTHER" id="PTHR43948:SF10">
    <property type="entry name" value="MRJ, ISOFORM E"/>
    <property type="match status" value="1"/>
</dbReference>
<accession>A0A7M7KLX4</accession>
<evidence type="ECO:0000313" key="3">
    <source>
        <dbReference type="Proteomes" id="UP000594260"/>
    </source>
</evidence>
<proteinExistence type="predicted"/>
<dbReference type="PANTHER" id="PTHR43948">
    <property type="entry name" value="DNAJ HOMOLOG SUBFAMILY B"/>
    <property type="match status" value="1"/>
</dbReference>
<dbReference type="SMART" id="SM00271">
    <property type="entry name" value="DnaJ"/>
    <property type="match status" value="1"/>
</dbReference>
<dbReference type="InterPro" id="IPR001623">
    <property type="entry name" value="DnaJ_domain"/>
</dbReference>
<evidence type="ECO:0000259" key="1">
    <source>
        <dbReference type="PROSITE" id="PS50076"/>
    </source>
</evidence>
<dbReference type="Gene3D" id="1.10.287.110">
    <property type="entry name" value="DnaJ domain"/>
    <property type="match status" value="1"/>
</dbReference>
<dbReference type="OrthoDB" id="10250354at2759"/>
<dbReference type="PROSITE" id="PS00636">
    <property type="entry name" value="DNAJ_1"/>
    <property type="match status" value="1"/>
</dbReference>
<dbReference type="SUPFAM" id="SSF46565">
    <property type="entry name" value="Chaperone J-domain"/>
    <property type="match status" value="1"/>
</dbReference>
<dbReference type="Proteomes" id="UP000594260">
    <property type="component" value="Unplaced"/>
</dbReference>